<sequence>MESATNLKTELLQWVKTSFDFSEVNSHAIRIDTPFLNHSNDSVVLYAESSGMQIRLTDDGYTVSDLTFSGVSLTRSPKRAELFKNQLVGYGVSFDPETNELYLNTTMDNFAQSKFRLVQAILFVDDMFMLRKTNVRSLFYEDVTSQLESADLVFNTPYLIDDSIGMTHKFEFQFPGSRSKPERLVKLLSSPTNETYAKSLVTDVSMSKNAPTKITREQRFFTLIDDTEKSISPSIYSLMLENEIRPIEYSKFKKSHKVLTEA</sequence>
<proteinExistence type="predicted"/>
<evidence type="ECO:0000259" key="2">
    <source>
        <dbReference type="Pfam" id="PF08862"/>
    </source>
</evidence>
<dbReference type="InterPro" id="IPR014961">
    <property type="entry name" value="DUF1829"/>
</dbReference>
<evidence type="ECO:0000259" key="1">
    <source>
        <dbReference type="Pfam" id="PF08861"/>
    </source>
</evidence>
<gene>
    <name evidence="3" type="ORF">BMR96_07780</name>
</gene>
<dbReference type="InterPro" id="IPR014960">
    <property type="entry name" value="DUF1828"/>
</dbReference>
<protein>
    <recommendedName>
        <fullName evidence="5">DUF1828 domain-containing protein</fullName>
    </recommendedName>
</protein>
<accession>A0A1X0VCP7</accession>
<dbReference type="STRING" id="33968.BMS77_07835"/>
<dbReference type="Pfam" id="PF08862">
    <property type="entry name" value="DUF1829"/>
    <property type="match status" value="1"/>
</dbReference>
<dbReference type="EMBL" id="MPLS01000029">
    <property type="protein sequence ID" value="ORI97346.1"/>
    <property type="molecule type" value="Genomic_DNA"/>
</dbReference>
<organism evidence="3 4">
    <name type="scientific">Leuconostoc pseudomesenteroides</name>
    <dbReference type="NCBI Taxonomy" id="33968"/>
    <lineage>
        <taxon>Bacteria</taxon>
        <taxon>Bacillati</taxon>
        <taxon>Bacillota</taxon>
        <taxon>Bacilli</taxon>
        <taxon>Lactobacillales</taxon>
        <taxon>Lactobacillaceae</taxon>
        <taxon>Leuconostoc</taxon>
    </lineage>
</organism>
<dbReference type="AlphaFoldDB" id="A0A1X0VCP7"/>
<dbReference type="RefSeq" id="WP_080519454.1">
    <property type="nucleotide sequence ID" value="NZ_MPLS01000029.1"/>
</dbReference>
<dbReference type="Pfam" id="PF08861">
    <property type="entry name" value="DUF1828"/>
    <property type="match status" value="1"/>
</dbReference>
<reference evidence="3 4" key="1">
    <citation type="journal article" date="2017" name="Front. Microbiol.">
        <title>Genomic Characterization of Dairy Associated Leuconostoc Species and Diversity of Leuconostocs in Undefined Mixed Mesophilic Starter Cultures.</title>
        <authorList>
            <person name="Frantzen C.A."/>
            <person name="Kot W."/>
            <person name="Pedersen T.B."/>
            <person name="Ardo Y.M."/>
            <person name="Broadbent J.R."/>
            <person name="Neve H."/>
            <person name="Hansen L.H."/>
            <person name="Dal Bello F."/>
            <person name="Ostlie H.M."/>
            <person name="Kleppen H.P."/>
            <person name="Vogensen F.K."/>
            <person name="Holo H."/>
        </authorList>
    </citation>
    <scope>NUCLEOTIDE SEQUENCE [LARGE SCALE GENOMIC DNA]</scope>
    <source>
        <strain evidence="3 4">LMGCF08</strain>
    </source>
</reference>
<evidence type="ECO:0008006" key="5">
    <source>
        <dbReference type="Google" id="ProtNLM"/>
    </source>
</evidence>
<evidence type="ECO:0000313" key="4">
    <source>
        <dbReference type="Proteomes" id="UP000192288"/>
    </source>
</evidence>
<evidence type="ECO:0000313" key="3">
    <source>
        <dbReference type="EMBL" id="ORI97346.1"/>
    </source>
</evidence>
<dbReference type="Proteomes" id="UP000192288">
    <property type="component" value="Unassembled WGS sequence"/>
</dbReference>
<feature type="domain" description="DUF1829" evidence="2">
    <location>
        <begin position="165"/>
        <end position="251"/>
    </location>
</feature>
<comment type="caution">
    <text evidence="3">The sequence shown here is derived from an EMBL/GenBank/DDBJ whole genome shotgun (WGS) entry which is preliminary data.</text>
</comment>
<feature type="domain" description="DUF1828" evidence="1">
    <location>
        <begin position="33"/>
        <end position="124"/>
    </location>
</feature>
<name>A0A1X0VCP7_LEUPS</name>